<dbReference type="AlphaFoldDB" id="R7YGF7"/>
<gene>
    <name evidence="2" type="ORF">W97_00104</name>
</gene>
<evidence type="ECO:0000313" key="2">
    <source>
        <dbReference type="EMBL" id="EON60894.1"/>
    </source>
</evidence>
<dbReference type="EMBL" id="JH767554">
    <property type="protein sequence ID" value="EON60894.1"/>
    <property type="molecule type" value="Genomic_DNA"/>
</dbReference>
<accession>R7YGF7</accession>
<dbReference type="GeneID" id="19897415"/>
<keyword evidence="3" id="KW-1185">Reference proteome</keyword>
<evidence type="ECO:0000313" key="3">
    <source>
        <dbReference type="Proteomes" id="UP000016924"/>
    </source>
</evidence>
<dbReference type="Proteomes" id="UP000016924">
    <property type="component" value="Unassembled WGS sequence"/>
</dbReference>
<protein>
    <submittedName>
        <fullName evidence="2">Uncharacterized protein</fullName>
    </submittedName>
</protein>
<evidence type="ECO:0000256" key="1">
    <source>
        <dbReference type="SAM" id="MobiDB-lite"/>
    </source>
</evidence>
<reference evidence="3" key="1">
    <citation type="submission" date="2012-06" db="EMBL/GenBank/DDBJ databases">
        <title>The genome sequence of Coniosporium apollinis CBS 100218.</title>
        <authorList>
            <consortium name="The Broad Institute Genome Sequencing Platform"/>
            <person name="Cuomo C."/>
            <person name="Gorbushina A."/>
            <person name="Noack S."/>
            <person name="Walker B."/>
            <person name="Young S.K."/>
            <person name="Zeng Q."/>
            <person name="Gargeya S."/>
            <person name="Fitzgerald M."/>
            <person name="Haas B."/>
            <person name="Abouelleil A."/>
            <person name="Alvarado L."/>
            <person name="Arachchi H.M."/>
            <person name="Berlin A.M."/>
            <person name="Chapman S.B."/>
            <person name="Goldberg J."/>
            <person name="Griggs A."/>
            <person name="Gujja S."/>
            <person name="Hansen M."/>
            <person name="Howarth C."/>
            <person name="Imamovic A."/>
            <person name="Larimer J."/>
            <person name="McCowan C."/>
            <person name="Montmayeur A."/>
            <person name="Murphy C."/>
            <person name="Neiman D."/>
            <person name="Pearson M."/>
            <person name="Priest M."/>
            <person name="Roberts A."/>
            <person name="Saif S."/>
            <person name="Shea T."/>
            <person name="Sisk P."/>
            <person name="Sykes S."/>
            <person name="Wortman J."/>
            <person name="Nusbaum C."/>
            <person name="Birren B."/>
        </authorList>
    </citation>
    <scope>NUCLEOTIDE SEQUENCE [LARGE SCALE GENOMIC DNA]</scope>
    <source>
        <strain evidence="3">CBS 100218</strain>
    </source>
</reference>
<sequence length="74" mass="7315">MPASRPMVQTAPTIAYPAQHVFAPQAPSINHSPVVKVDGEGSSAGSEIGAKATAASTNGADNSNVSGNGASDHE</sequence>
<organism evidence="2 3">
    <name type="scientific">Coniosporium apollinis (strain CBS 100218)</name>
    <name type="common">Rock-inhabiting black yeast</name>
    <dbReference type="NCBI Taxonomy" id="1168221"/>
    <lineage>
        <taxon>Eukaryota</taxon>
        <taxon>Fungi</taxon>
        <taxon>Dikarya</taxon>
        <taxon>Ascomycota</taxon>
        <taxon>Pezizomycotina</taxon>
        <taxon>Dothideomycetes</taxon>
        <taxon>Dothideomycetes incertae sedis</taxon>
        <taxon>Coniosporium</taxon>
    </lineage>
</organism>
<feature type="compositionally biased region" description="Polar residues" evidence="1">
    <location>
        <begin position="54"/>
        <end position="74"/>
    </location>
</feature>
<feature type="region of interest" description="Disordered" evidence="1">
    <location>
        <begin position="27"/>
        <end position="74"/>
    </location>
</feature>
<dbReference type="RefSeq" id="XP_007776211.1">
    <property type="nucleotide sequence ID" value="XM_007778021.1"/>
</dbReference>
<name>R7YGF7_CONA1</name>
<proteinExistence type="predicted"/>
<feature type="compositionally biased region" description="Low complexity" evidence="1">
    <location>
        <begin position="40"/>
        <end position="50"/>
    </location>
</feature>
<dbReference type="HOGENOM" id="CLU_2687732_0_0_1"/>